<keyword evidence="5" id="KW-0812">Transmembrane</keyword>
<dbReference type="InterPro" id="IPR050482">
    <property type="entry name" value="Sensor_HK_TwoCompSys"/>
</dbReference>
<evidence type="ECO:0000256" key="3">
    <source>
        <dbReference type="ARBA" id="ARBA00023012"/>
    </source>
</evidence>
<dbReference type="CDD" id="cd16917">
    <property type="entry name" value="HATPase_UhpB-NarQ-NarX-like"/>
    <property type="match status" value="1"/>
</dbReference>
<dbReference type="Pfam" id="PF02518">
    <property type="entry name" value="HATPase_c"/>
    <property type="match status" value="1"/>
</dbReference>
<dbReference type="Gene3D" id="3.30.565.10">
    <property type="entry name" value="Histidine kinase-like ATPase, C-terminal domain"/>
    <property type="match status" value="1"/>
</dbReference>
<keyword evidence="2" id="KW-0418">Kinase</keyword>
<comment type="caution">
    <text evidence="8">The sequence shown here is derived from an EMBL/GenBank/DDBJ whole genome shotgun (WGS) entry which is preliminary data.</text>
</comment>
<gene>
    <name evidence="8" type="ORF">EZ428_23515</name>
</gene>
<evidence type="ECO:0000256" key="5">
    <source>
        <dbReference type="SAM" id="Phobius"/>
    </source>
</evidence>
<dbReference type="InterPro" id="IPR005467">
    <property type="entry name" value="His_kinase_dom"/>
</dbReference>
<dbReference type="PROSITE" id="PS50109">
    <property type="entry name" value="HIS_KIN"/>
    <property type="match status" value="1"/>
</dbReference>
<feature type="chain" id="PRO_5020830164" description="Histidine kinase domain-containing protein" evidence="6">
    <location>
        <begin position="27"/>
        <end position="751"/>
    </location>
</feature>
<keyword evidence="3" id="KW-0902">Two-component regulatory system</keyword>
<proteinExistence type="predicted"/>
<dbReference type="InterPro" id="IPR036890">
    <property type="entry name" value="HATPase_C_sf"/>
</dbReference>
<organism evidence="8 9">
    <name type="scientific">Pedobacter frigiditerrae</name>
    <dbReference type="NCBI Taxonomy" id="2530452"/>
    <lineage>
        <taxon>Bacteria</taxon>
        <taxon>Pseudomonadati</taxon>
        <taxon>Bacteroidota</taxon>
        <taxon>Sphingobacteriia</taxon>
        <taxon>Sphingobacteriales</taxon>
        <taxon>Sphingobacteriaceae</taxon>
        <taxon>Pedobacter</taxon>
    </lineage>
</organism>
<dbReference type="PROSITE" id="PS50005">
    <property type="entry name" value="TPR"/>
    <property type="match status" value="1"/>
</dbReference>
<dbReference type="GO" id="GO:0016020">
    <property type="term" value="C:membrane"/>
    <property type="evidence" value="ECO:0007669"/>
    <property type="project" value="InterPro"/>
</dbReference>
<evidence type="ECO:0000256" key="6">
    <source>
        <dbReference type="SAM" id="SignalP"/>
    </source>
</evidence>
<dbReference type="GO" id="GO:0000155">
    <property type="term" value="F:phosphorelay sensor kinase activity"/>
    <property type="evidence" value="ECO:0007669"/>
    <property type="project" value="InterPro"/>
</dbReference>
<evidence type="ECO:0000259" key="7">
    <source>
        <dbReference type="PROSITE" id="PS50109"/>
    </source>
</evidence>
<evidence type="ECO:0000313" key="8">
    <source>
        <dbReference type="EMBL" id="TCC86678.1"/>
    </source>
</evidence>
<dbReference type="Pfam" id="PF07730">
    <property type="entry name" value="HisKA_3"/>
    <property type="match status" value="1"/>
</dbReference>
<evidence type="ECO:0000256" key="1">
    <source>
        <dbReference type="ARBA" id="ARBA00022679"/>
    </source>
</evidence>
<dbReference type="PANTHER" id="PTHR24421">
    <property type="entry name" value="NITRATE/NITRITE SENSOR PROTEIN NARX-RELATED"/>
    <property type="match status" value="1"/>
</dbReference>
<dbReference type="Gene3D" id="1.25.40.10">
    <property type="entry name" value="Tetratricopeptide repeat domain"/>
    <property type="match status" value="2"/>
</dbReference>
<dbReference type="SUPFAM" id="SSF55874">
    <property type="entry name" value="ATPase domain of HSP90 chaperone/DNA topoisomerase II/histidine kinase"/>
    <property type="match status" value="1"/>
</dbReference>
<name>A0A4R0MJA5_9SPHI</name>
<dbReference type="GO" id="GO:0046983">
    <property type="term" value="F:protein dimerization activity"/>
    <property type="evidence" value="ECO:0007669"/>
    <property type="project" value="InterPro"/>
</dbReference>
<dbReference type="EMBL" id="SJSK01000009">
    <property type="protein sequence ID" value="TCC86678.1"/>
    <property type="molecule type" value="Genomic_DNA"/>
</dbReference>
<keyword evidence="6" id="KW-0732">Signal</keyword>
<keyword evidence="4" id="KW-0802">TPR repeat</keyword>
<dbReference type="InterPro" id="IPR011990">
    <property type="entry name" value="TPR-like_helical_dom_sf"/>
</dbReference>
<keyword evidence="5" id="KW-1133">Transmembrane helix</keyword>
<feature type="repeat" description="TPR" evidence="4">
    <location>
        <begin position="129"/>
        <end position="162"/>
    </location>
</feature>
<feature type="domain" description="Histidine kinase" evidence="7">
    <location>
        <begin position="661"/>
        <end position="747"/>
    </location>
</feature>
<keyword evidence="5" id="KW-0472">Membrane</keyword>
<dbReference type="OrthoDB" id="9778366at2"/>
<dbReference type="InterPro" id="IPR003594">
    <property type="entry name" value="HATPase_dom"/>
</dbReference>
<evidence type="ECO:0000256" key="4">
    <source>
        <dbReference type="PROSITE-ProRule" id="PRU00339"/>
    </source>
</evidence>
<dbReference type="SMART" id="SM00028">
    <property type="entry name" value="TPR"/>
    <property type="match status" value="3"/>
</dbReference>
<dbReference type="SMART" id="SM00387">
    <property type="entry name" value="HATPase_c"/>
    <property type="match status" value="1"/>
</dbReference>
<feature type="signal peptide" evidence="6">
    <location>
        <begin position="1"/>
        <end position="26"/>
    </location>
</feature>
<keyword evidence="9" id="KW-1185">Reference proteome</keyword>
<dbReference type="Pfam" id="PF13181">
    <property type="entry name" value="TPR_8"/>
    <property type="match status" value="1"/>
</dbReference>
<dbReference type="InterPro" id="IPR019734">
    <property type="entry name" value="TPR_rpt"/>
</dbReference>
<dbReference type="RefSeq" id="WP_131555782.1">
    <property type="nucleotide sequence ID" value="NZ_SJSK01000009.1"/>
</dbReference>
<dbReference type="SUPFAM" id="SSF48452">
    <property type="entry name" value="TPR-like"/>
    <property type="match status" value="1"/>
</dbReference>
<reference evidence="8 9" key="1">
    <citation type="submission" date="2019-02" db="EMBL/GenBank/DDBJ databases">
        <title>Pedobacter sp. RP-1-13 sp. nov., isolated from Arctic soil.</title>
        <authorList>
            <person name="Dahal R.H."/>
        </authorList>
    </citation>
    <scope>NUCLEOTIDE SEQUENCE [LARGE SCALE GENOMIC DNA]</scope>
    <source>
        <strain evidence="8 9">RP-1-13</strain>
    </source>
</reference>
<dbReference type="Gene3D" id="1.20.5.1930">
    <property type="match status" value="1"/>
</dbReference>
<dbReference type="AlphaFoldDB" id="A0A4R0MJA5"/>
<keyword evidence="1" id="KW-0808">Transferase</keyword>
<evidence type="ECO:0000313" key="9">
    <source>
        <dbReference type="Proteomes" id="UP000292884"/>
    </source>
</evidence>
<dbReference type="InterPro" id="IPR011712">
    <property type="entry name" value="Sig_transdc_His_kin_sub3_dim/P"/>
</dbReference>
<accession>A0A4R0MJA5</accession>
<evidence type="ECO:0000256" key="2">
    <source>
        <dbReference type="ARBA" id="ARBA00022777"/>
    </source>
</evidence>
<protein>
    <recommendedName>
        <fullName evidence="7">Histidine kinase domain-containing protein</fullName>
    </recommendedName>
</protein>
<dbReference type="Proteomes" id="UP000292884">
    <property type="component" value="Unassembled WGS sequence"/>
</dbReference>
<feature type="transmembrane region" description="Helical" evidence="5">
    <location>
        <begin position="490"/>
        <end position="510"/>
    </location>
</feature>
<sequence length="751" mass="85939">MRSKSSYIAKYAVLILLFLASNFVNAQNMGPAPAPKDISEIKQMPASVDKIVQLIRYARNPRIVYNDEVKRLIEEALQTAQELKNDELIVGLISTKASIELGLGNQDAAITYIKQAETYAHKLKDAQAASLYGDLARIHNRIGNTEKAIFYFDKVEDLTKDKPHLIFLRVINFRNRTNLDVRTGNYDKVKSNYELAIRLAKESNNQALLRDTRFAYASSLLNVRKEDEAFSILKELIPDLENTLSDKTGQFLEILSRNYEKSGDYKNAFIYSEKTFNLPNATVQQKGNNINRMILLSFLLKNYGNFDTYYSEHKKYGMDQNNLYSKKQYFLAESRYFDARENLKLAKNNYLKALRLTMGQQLAPTLDLEILAGLANVYARERKVDSASFYFKKAESLLKKYNLPPAARLIYANAIKKFSQYKPIGQDTLIKNLEQEMHLRDTLHQLRLSKITGELETKYRVTEKQKELELAKKAQQLQTLEIKQQKQKNWFVTITAAIGIFIFATIAYLINQRKKQATILHNATLNDLKNQHRIDIMNTLTDAQEQEKRKIAERLHDEVGAMLSIAKLNINTLEENVFAADSNATDKLQVTKNLMNDISTTVRNISHNLMPIALEKYGFKKALLDLLTSIKTANSINVEYLIEGLEKTERWPQNFMLSTYRIIQEVLNNAIKHAEATHLFVQLVELDNTITIYIEDNGKGIEANKLNEEGAGMKLLKTNVDYLSGKLEINEKPNEGTFALIELPIPKPTEA</sequence>